<evidence type="ECO:0000313" key="7">
    <source>
        <dbReference type="Proteomes" id="UP001286313"/>
    </source>
</evidence>
<feature type="compositionally biased region" description="Basic and acidic residues" evidence="5">
    <location>
        <begin position="465"/>
        <end position="475"/>
    </location>
</feature>
<dbReference type="PANTHER" id="PTHR14150:SF12">
    <property type="entry name" value="U3 SMALL NUCLEOLAR RNA-ASSOCIATED PROTEIN 14 HOMOLOG A"/>
    <property type="match status" value="1"/>
</dbReference>
<comment type="similarity">
    <text evidence="2">Belongs to the UTP14 family.</text>
</comment>
<feature type="compositionally biased region" description="Basic residues" evidence="5">
    <location>
        <begin position="271"/>
        <end position="282"/>
    </location>
</feature>
<dbReference type="AlphaFoldDB" id="A0AAE1KMT0"/>
<feature type="compositionally biased region" description="Basic and acidic residues" evidence="5">
    <location>
        <begin position="257"/>
        <end position="270"/>
    </location>
</feature>
<reference evidence="6" key="1">
    <citation type="submission" date="2023-10" db="EMBL/GenBank/DDBJ databases">
        <title>Genome assemblies of two species of porcelain crab, Petrolisthes cinctipes and Petrolisthes manimaculis (Anomura: Porcellanidae).</title>
        <authorList>
            <person name="Angst P."/>
        </authorList>
    </citation>
    <scope>NUCLEOTIDE SEQUENCE</scope>
    <source>
        <strain evidence="6">PB745_01</strain>
        <tissue evidence="6">Gill</tissue>
    </source>
</reference>
<dbReference type="EMBL" id="JAWQEG010001405">
    <property type="protein sequence ID" value="KAK3879711.1"/>
    <property type="molecule type" value="Genomic_DNA"/>
</dbReference>
<evidence type="ECO:0000313" key="6">
    <source>
        <dbReference type="EMBL" id="KAK3879711.1"/>
    </source>
</evidence>
<evidence type="ECO:0000256" key="5">
    <source>
        <dbReference type="SAM" id="MobiDB-lite"/>
    </source>
</evidence>
<evidence type="ECO:0000256" key="4">
    <source>
        <dbReference type="ARBA" id="ARBA00023242"/>
    </source>
</evidence>
<comment type="caution">
    <text evidence="6">The sequence shown here is derived from an EMBL/GenBank/DDBJ whole genome shotgun (WGS) entry which is preliminary data.</text>
</comment>
<dbReference type="GO" id="GO:0006364">
    <property type="term" value="P:rRNA processing"/>
    <property type="evidence" value="ECO:0007669"/>
    <property type="project" value="InterPro"/>
</dbReference>
<feature type="compositionally biased region" description="Basic and acidic residues" evidence="5">
    <location>
        <begin position="675"/>
        <end position="695"/>
    </location>
</feature>
<sequence length="695" mass="78810">MAALKENQRIHRELVEKTAKEEEEKEVEDCTSAMKFARRDMLTQAAIERGTYDPLNPWTSTQKHLGGGGDGALSVMEEEEEKGNGSYTEFVEFWKDFNKRKETERKIMKEMEEKEKMKEMEEREEKEKMIKEMEEEEMAEEGEKTETREEEMEEVVGGKKKVEEIDVVKLKGKKKDGMKLKGKKKMCEEETSMEEKDDVKLKGKKKDGMKLKGKKNDDVKLKGKKNDEVKLKGKRKICEEETSMEENDGVKIKGQKKMCEEETNTKMDPKMKKKNVGVRLKVKKNDGGKLKGKKKKCEEQTSTESAPHSKDEPESAPQSKEGPESAPQSLKQEQQPNLNDEDENVDSTIDAMFHEAEEGIKRHIKRKLNILCLEINDVQQPPLNTKRTRTSNVKGTTSKPVRVQEYDFTSKHNMENLDERPGPLNSNSSSGGQMDSKSRLQSAADVLKRGERPCDKANTGQQAQGRKDPTKKTVDVDPTNFLQVTPKRLLTSMPDTVKGGGEEGLDGDEDNDDEEDPEEDPEAIIREAFADDYLVDEFKSEKAAAIASSGPKVKSLALPGWGEWTGPNIKMSRRKFNRFKVRVPKMQRKDSNLGNVIYNEDADVHDNLRKVMVSDLPYPFKSVKDFEASVRAPVGRMFIPEAAHHRMTQPALTTKMGTVIEPMTEDELLKRKKGRVADEKKDKRGGGGDRGRGKG</sequence>
<feature type="compositionally biased region" description="Basic and acidic residues" evidence="5">
    <location>
        <begin position="1"/>
        <end position="22"/>
    </location>
</feature>
<feature type="region of interest" description="Disordered" evidence="5">
    <location>
        <begin position="52"/>
        <end position="72"/>
    </location>
</feature>
<feature type="compositionally biased region" description="Polar residues" evidence="5">
    <location>
        <begin position="382"/>
        <end position="399"/>
    </location>
</feature>
<feature type="compositionally biased region" description="Basic and acidic residues" evidence="5">
    <location>
        <begin position="446"/>
        <end position="455"/>
    </location>
</feature>
<dbReference type="InterPro" id="IPR006709">
    <property type="entry name" value="SSU_processome_Utp14"/>
</dbReference>
<feature type="compositionally biased region" description="Polar residues" evidence="5">
    <location>
        <begin position="326"/>
        <end position="338"/>
    </location>
</feature>
<feature type="region of interest" description="Disordered" evidence="5">
    <location>
        <begin position="382"/>
        <end position="520"/>
    </location>
</feature>
<keyword evidence="3" id="KW-0597">Phosphoprotein</keyword>
<evidence type="ECO:0000256" key="2">
    <source>
        <dbReference type="ARBA" id="ARBA00007774"/>
    </source>
</evidence>
<dbReference type="Pfam" id="PF04615">
    <property type="entry name" value="Utp14"/>
    <property type="match status" value="1"/>
</dbReference>
<feature type="region of interest" description="Disordered" evidence="5">
    <location>
        <begin position="179"/>
        <end position="350"/>
    </location>
</feature>
<feature type="compositionally biased region" description="Basic and acidic residues" evidence="5">
    <location>
        <begin position="402"/>
        <end position="421"/>
    </location>
</feature>
<organism evidence="6 7">
    <name type="scientific">Petrolisthes cinctipes</name>
    <name type="common">Flat porcelain crab</name>
    <dbReference type="NCBI Taxonomy" id="88211"/>
    <lineage>
        <taxon>Eukaryota</taxon>
        <taxon>Metazoa</taxon>
        <taxon>Ecdysozoa</taxon>
        <taxon>Arthropoda</taxon>
        <taxon>Crustacea</taxon>
        <taxon>Multicrustacea</taxon>
        <taxon>Malacostraca</taxon>
        <taxon>Eumalacostraca</taxon>
        <taxon>Eucarida</taxon>
        <taxon>Decapoda</taxon>
        <taxon>Pleocyemata</taxon>
        <taxon>Anomura</taxon>
        <taxon>Galatheoidea</taxon>
        <taxon>Porcellanidae</taxon>
        <taxon>Petrolisthes</taxon>
    </lineage>
</organism>
<keyword evidence="7" id="KW-1185">Reference proteome</keyword>
<feature type="region of interest" description="Disordered" evidence="5">
    <location>
        <begin position="1"/>
        <end position="26"/>
    </location>
</feature>
<feature type="region of interest" description="Disordered" evidence="5">
    <location>
        <begin position="658"/>
        <end position="695"/>
    </location>
</feature>
<dbReference type="PANTHER" id="PTHR14150">
    <property type="entry name" value="U3 SMALL NUCLEOLAR RNA-ASSOCIATED PROTEIN 14"/>
    <property type="match status" value="1"/>
</dbReference>
<evidence type="ECO:0000256" key="1">
    <source>
        <dbReference type="ARBA" id="ARBA00004604"/>
    </source>
</evidence>
<feature type="compositionally biased region" description="Basic and acidic residues" evidence="5">
    <location>
        <begin position="111"/>
        <end position="132"/>
    </location>
</feature>
<proteinExistence type="inferred from homology"/>
<accession>A0AAE1KMT0</accession>
<keyword evidence="4" id="KW-0539">Nucleus</keyword>
<name>A0AAE1KMT0_PETCI</name>
<feature type="compositionally biased region" description="Acidic residues" evidence="5">
    <location>
        <begin position="503"/>
        <end position="520"/>
    </location>
</feature>
<evidence type="ECO:0000256" key="3">
    <source>
        <dbReference type="ARBA" id="ARBA00022553"/>
    </source>
</evidence>
<feature type="compositionally biased region" description="Basic and acidic residues" evidence="5">
    <location>
        <begin position="179"/>
        <end position="239"/>
    </location>
</feature>
<dbReference type="Proteomes" id="UP001286313">
    <property type="component" value="Unassembled WGS sequence"/>
</dbReference>
<protein>
    <submittedName>
        <fullName evidence="6">Uncharacterized protein</fullName>
    </submittedName>
</protein>
<comment type="subcellular location">
    <subcellularLocation>
        <location evidence="1">Nucleus</location>
        <location evidence="1">Nucleolus</location>
    </subcellularLocation>
</comment>
<dbReference type="GO" id="GO:0032040">
    <property type="term" value="C:small-subunit processome"/>
    <property type="evidence" value="ECO:0007669"/>
    <property type="project" value="InterPro"/>
</dbReference>
<gene>
    <name evidence="6" type="ORF">Pcinc_015745</name>
</gene>
<feature type="region of interest" description="Disordered" evidence="5">
    <location>
        <begin position="111"/>
        <end position="158"/>
    </location>
</feature>